<feature type="domain" description="BioF2-like acetyltransferase" evidence="1">
    <location>
        <begin position="131"/>
        <end position="263"/>
    </location>
</feature>
<evidence type="ECO:0000313" key="2">
    <source>
        <dbReference type="EMBL" id="ACJ01133.1"/>
    </source>
</evidence>
<dbReference type="InterPro" id="IPR016181">
    <property type="entry name" value="Acyl_CoA_acyltransferase"/>
</dbReference>
<dbReference type="STRING" id="414684.RC1_3790"/>
<dbReference type="Proteomes" id="UP000001591">
    <property type="component" value="Chromosome"/>
</dbReference>
<evidence type="ECO:0000313" key="3">
    <source>
        <dbReference type="Proteomes" id="UP000001591"/>
    </source>
</evidence>
<dbReference type="eggNOG" id="COG3146">
    <property type="taxonomic scope" value="Bacteria"/>
</dbReference>
<reference evidence="2 3" key="1">
    <citation type="journal article" date="2010" name="BMC Genomics">
        <title>Metabolic flexibility revealed in the genome of the cyst-forming alpha-1 proteobacterium Rhodospirillum centenum.</title>
        <authorList>
            <person name="Lu Y.K."/>
            <person name="Marden J."/>
            <person name="Han M."/>
            <person name="Swingley W.D."/>
            <person name="Mastrian S.D."/>
            <person name="Chowdhury S.R."/>
            <person name="Hao J."/>
            <person name="Helmy T."/>
            <person name="Kim S."/>
            <person name="Kurdoglu A.A."/>
            <person name="Matthies H.J."/>
            <person name="Rollo D."/>
            <person name="Stothard P."/>
            <person name="Blankenship R.E."/>
            <person name="Bauer C.E."/>
            <person name="Touchman J.W."/>
        </authorList>
    </citation>
    <scope>NUCLEOTIDE SEQUENCE [LARGE SCALE GENOMIC DNA]</scope>
    <source>
        <strain evidence="3">ATCC 51521 / SW</strain>
    </source>
</reference>
<keyword evidence="3" id="KW-1185">Reference proteome</keyword>
<dbReference type="SUPFAM" id="SSF55729">
    <property type="entry name" value="Acyl-CoA N-acyltransferases (Nat)"/>
    <property type="match status" value="1"/>
</dbReference>
<dbReference type="Gene3D" id="3.40.630.30">
    <property type="match status" value="1"/>
</dbReference>
<dbReference type="InterPro" id="IPR038740">
    <property type="entry name" value="BioF2-like_GNAT_dom"/>
</dbReference>
<protein>
    <recommendedName>
        <fullName evidence="1">BioF2-like acetyltransferase domain-containing protein</fullName>
    </recommendedName>
</protein>
<gene>
    <name evidence="2" type="ordered locus">RC1_3790</name>
</gene>
<dbReference type="Pfam" id="PF13480">
    <property type="entry name" value="Acetyltransf_6"/>
    <property type="match status" value="1"/>
</dbReference>
<dbReference type="OrthoDB" id="9773932at2"/>
<accession>B6IXV9</accession>
<dbReference type="HOGENOM" id="CLU_885291_0_0_5"/>
<dbReference type="EMBL" id="CP000613">
    <property type="protein sequence ID" value="ACJ01133.1"/>
    <property type="molecule type" value="Genomic_DNA"/>
</dbReference>
<organism evidence="2 3">
    <name type="scientific">Rhodospirillum centenum (strain ATCC 51521 / SW)</name>
    <dbReference type="NCBI Taxonomy" id="414684"/>
    <lineage>
        <taxon>Bacteria</taxon>
        <taxon>Pseudomonadati</taxon>
        <taxon>Pseudomonadota</taxon>
        <taxon>Alphaproteobacteria</taxon>
        <taxon>Rhodospirillales</taxon>
        <taxon>Rhodospirillaceae</taxon>
        <taxon>Rhodospirillum</taxon>
    </lineage>
</organism>
<dbReference type="KEGG" id="rce:RC1_3790"/>
<proteinExistence type="predicted"/>
<evidence type="ECO:0000259" key="1">
    <source>
        <dbReference type="Pfam" id="PF13480"/>
    </source>
</evidence>
<dbReference type="AlphaFoldDB" id="B6IXV9"/>
<name>B6IXV9_RHOCS</name>
<sequence>MVENPAAFPFSGRAPMAMAPIDPRPLSPGLCALWREVVAAEFGWEQDGAFLTVPALTGGRVLSYLPFLSYTDMTPAAAERLAQEAGPRRHLIRVLDPDAPPPSVGDPVTLRASLVGVDADTLWSHLIPPVCRNRVRRAEKAGIQVQQGRDPEMVRRFTVLLAGTLARHGAPMLPPTLVQTLVRETRAEILLAEAAGHDLAGMVVVPDGDLRWVPWIATDRRAAAEAPGDLLIWHLLCECLVDRVRTVDLGRSPMGGGTFRFKRKWGAVPVPLRLVGAGRLLQTRYMLAQQVWRRLPRRLTDELGPKLVGYLVDY</sequence>